<proteinExistence type="predicted"/>
<reference evidence="2 3" key="1">
    <citation type="submission" date="2023-03" db="EMBL/GenBank/DDBJ databases">
        <authorList>
            <person name="Pearce D."/>
        </authorList>
    </citation>
    <scope>NUCLEOTIDE SEQUENCE [LARGE SCALE GENOMIC DNA]</scope>
    <source>
        <strain evidence="2">Msz</strain>
    </source>
</reference>
<dbReference type="EMBL" id="OX458333">
    <property type="protein sequence ID" value="CAI8877272.1"/>
    <property type="molecule type" value="Genomic_DNA"/>
</dbReference>
<accession>A0ABM9I418</accession>
<gene>
    <name evidence="2" type="ORF">MSZNOR_2995</name>
</gene>
<keyword evidence="1" id="KW-0812">Transmembrane</keyword>
<keyword evidence="3" id="KW-1185">Reference proteome</keyword>
<dbReference type="Proteomes" id="UP001162030">
    <property type="component" value="Chromosome"/>
</dbReference>
<keyword evidence="1" id="KW-1133">Transmembrane helix</keyword>
<name>A0ABM9I418_9GAMM</name>
<organism evidence="2 3">
    <name type="scientific">Methylocaldum szegediense</name>
    <dbReference type="NCBI Taxonomy" id="73780"/>
    <lineage>
        <taxon>Bacteria</taxon>
        <taxon>Pseudomonadati</taxon>
        <taxon>Pseudomonadota</taxon>
        <taxon>Gammaproteobacteria</taxon>
        <taxon>Methylococcales</taxon>
        <taxon>Methylococcaceae</taxon>
        <taxon>Methylocaldum</taxon>
    </lineage>
</organism>
<evidence type="ECO:0000313" key="3">
    <source>
        <dbReference type="Proteomes" id="UP001162030"/>
    </source>
</evidence>
<sequence>MDELARSIMNTDEIFRRLRIGLSLVVGYITGQYLATIAQHHASEFFIGGFGAGFVLTQFLCWGVQSHWRSKRSE</sequence>
<keyword evidence="1" id="KW-0472">Membrane</keyword>
<protein>
    <submittedName>
        <fullName evidence="2">Uncharacterized protein</fullName>
    </submittedName>
</protein>
<feature type="transmembrane region" description="Helical" evidence="1">
    <location>
        <begin position="45"/>
        <end position="64"/>
    </location>
</feature>
<evidence type="ECO:0000256" key="1">
    <source>
        <dbReference type="SAM" id="Phobius"/>
    </source>
</evidence>
<feature type="transmembrane region" description="Helical" evidence="1">
    <location>
        <begin position="20"/>
        <end position="39"/>
    </location>
</feature>
<evidence type="ECO:0000313" key="2">
    <source>
        <dbReference type="EMBL" id="CAI8877272.1"/>
    </source>
</evidence>